<keyword evidence="1" id="KW-0472">Membrane</keyword>
<evidence type="ECO:0000256" key="1">
    <source>
        <dbReference type="SAM" id="Phobius"/>
    </source>
</evidence>
<protein>
    <submittedName>
        <fullName evidence="2">Uncharacterized protein</fullName>
    </submittedName>
</protein>
<feature type="transmembrane region" description="Helical" evidence="1">
    <location>
        <begin position="62"/>
        <end position="80"/>
    </location>
</feature>
<proteinExistence type="predicted"/>
<keyword evidence="1" id="KW-0812">Transmembrane</keyword>
<reference evidence="2" key="1">
    <citation type="submission" date="2019-09" db="EMBL/GenBank/DDBJ databases">
        <title>Draft genome information of white flower Hibiscus syriacus.</title>
        <authorList>
            <person name="Kim Y.-M."/>
        </authorList>
    </citation>
    <scope>NUCLEOTIDE SEQUENCE [LARGE SCALE GENOMIC DNA]</scope>
    <source>
        <strain evidence="2">YM2019G1</strain>
    </source>
</reference>
<dbReference type="Proteomes" id="UP000436088">
    <property type="component" value="Unassembled WGS sequence"/>
</dbReference>
<feature type="transmembrane region" description="Helical" evidence="1">
    <location>
        <begin position="154"/>
        <end position="175"/>
    </location>
</feature>
<name>A0A6A3AKL7_HIBSY</name>
<dbReference type="AlphaFoldDB" id="A0A6A3AKL7"/>
<accession>A0A6A3AKL7</accession>
<keyword evidence="3" id="KW-1185">Reference proteome</keyword>
<dbReference type="PANTHER" id="PTHR47481:SF22">
    <property type="entry name" value="RETROTRANSPOSON GAG DOMAIN-CONTAINING PROTEIN"/>
    <property type="match status" value="1"/>
</dbReference>
<dbReference type="PANTHER" id="PTHR47481">
    <property type="match status" value="1"/>
</dbReference>
<gene>
    <name evidence="2" type="ORF">F3Y22_tig00110450pilonHSYRG01180</name>
</gene>
<keyword evidence="1" id="KW-1133">Transmembrane helix</keyword>
<evidence type="ECO:0000313" key="3">
    <source>
        <dbReference type="Proteomes" id="UP000436088"/>
    </source>
</evidence>
<dbReference type="EMBL" id="VEPZ02000992">
    <property type="protein sequence ID" value="KAE8704656.1"/>
    <property type="molecule type" value="Genomic_DNA"/>
</dbReference>
<evidence type="ECO:0000313" key="2">
    <source>
        <dbReference type="EMBL" id="KAE8704656.1"/>
    </source>
</evidence>
<feature type="transmembrane region" description="Helical" evidence="1">
    <location>
        <begin position="199"/>
        <end position="220"/>
    </location>
</feature>
<comment type="caution">
    <text evidence="2">The sequence shown here is derived from an EMBL/GenBank/DDBJ whole genome shotgun (WGS) entry which is preliminary data.</text>
</comment>
<organism evidence="2 3">
    <name type="scientific">Hibiscus syriacus</name>
    <name type="common">Rose of Sharon</name>
    <dbReference type="NCBI Taxonomy" id="106335"/>
    <lineage>
        <taxon>Eukaryota</taxon>
        <taxon>Viridiplantae</taxon>
        <taxon>Streptophyta</taxon>
        <taxon>Embryophyta</taxon>
        <taxon>Tracheophyta</taxon>
        <taxon>Spermatophyta</taxon>
        <taxon>Magnoliopsida</taxon>
        <taxon>eudicotyledons</taxon>
        <taxon>Gunneridae</taxon>
        <taxon>Pentapetalae</taxon>
        <taxon>rosids</taxon>
        <taxon>malvids</taxon>
        <taxon>Malvales</taxon>
        <taxon>Malvaceae</taxon>
        <taxon>Malvoideae</taxon>
        <taxon>Hibiscus</taxon>
    </lineage>
</organism>
<sequence length="227" mass="25861">MSVDRPPLTVVEKFKIHQNEDLNAQRLIPLSVSPKKSRNYLDLQKYPRYFGFFGGVWKVRRLCSFLGGSVAFIATMILLSDRSIEEVLLSHRRYSGDSLKSEDVCGWCYGSGAFRGFWRVVVVALEHRHRLVRTPGVRGGGIPRSKAVVAKTTAIIWTMMLKFFANRLTTSMMSLHYKMRSIKKRDDCIRSYLTQIKEVCVALVACGSVISYIEQIAIILNGLPFEY</sequence>